<dbReference type="Gene3D" id="3.40.525.10">
    <property type="entry name" value="CRAL-TRIO lipid binding domain"/>
    <property type="match status" value="1"/>
</dbReference>
<dbReference type="InterPro" id="IPR052578">
    <property type="entry name" value="PI_Transfer_CRAL-TRIO"/>
</dbReference>
<dbReference type="PANTHER" id="PTHR45824:SF29">
    <property type="entry name" value="GH16843P"/>
    <property type="match status" value="1"/>
</dbReference>
<dbReference type="GO" id="GO:0008526">
    <property type="term" value="F:phosphatidylinositol transfer activity"/>
    <property type="evidence" value="ECO:0007669"/>
    <property type="project" value="TreeGrafter"/>
</dbReference>
<feature type="domain" description="CRAL-TRIO" evidence="2">
    <location>
        <begin position="118"/>
        <end position="272"/>
    </location>
</feature>
<name>A0AAF0YIG8_9TREE</name>
<dbReference type="Pfam" id="PF00650">
    <property type="entry name" value="CRAL_TRIO"/>
    <property type="match status" value="1"/>
</dbReference>
<dbReference type="RefSeq" id="XP_062631262.1">
    <property type="nucleotide sequence ID" value="XM_062775278.1"/>
</dbReference>
<dbReference type="SUPFAM" id="SSF52087">
    <property type="entry name" value="CRAL/TRIO domain"/>
    <property type="match status" value="1"/>
</dbReference>
<dbReference type="PANTHER" id="PTHR45824">
    <property type="entry name" value="GH16843P"/>
    <property type="match status" value="1"/>
</dbReference>
<feature type="region of interest" description="Disordered" evidence="1">
    <location>
        <begin position="1"/>
        <end position="23"/>
    </location>
</feature>
<evidence type="ECO:0000313" key="3">
    <source>
        <dbReference type="EMBL" id="WOO85236.1"/>
    </source>
</evidence>
<gene>
    <name evidence="3" type="primary">PDR16</name>
    <name evidence="3" type="ORF">LOC62_06G008736</name>
</gene>
<dbReference type="SMART" id="SM00516">
    <property type="entry name" value="SEC14"/>
    <property type="match status" value="1"/>
</dbReference>
<dbReference type="GeneID" id="87811900"/>
<evidence type="ECO:0000256" key="1">
    <source>
        <dbReference type="SAM" id="MobiDB-lite"/>
    </source>
</evidence>
<proteinExistence type="predicted"/>
<evidence type="ECO:0000259" key="2">
    <source>
        <dbReference type="SMART" id="SM00516"/>
    </source>
</evidence>
<evidence type="ECO:0000313" key="4">
    <source>
        <dbReference type="Proteomes" id="UP000827549"/>
    </source>
</evidence>
<dbReference type="InterPro" id="IPR036865">
    <property type="entry name" value="CRAL-TRIO_dom_sf"/>
</dbReference>
<dbReference type="CDD" id="cd00170">
    <property type="entry name" value="SEC14"/>
    <property type="match status" value="1"/>
</dbReference>
<protein>
    <submittedName>
        <fullName evidence="3">Phosphatidylinositol transfer protein PDR16</fullName>
    </submittedName>
</protein>
<dbReference type="Proteomes" id="UP000827549">
    <property type="component" value="Chromosome 6"/>
</dbReference>
<keyword evidence="4" id="KW-1185">Reference proteome</keyword>
<organism evidence="3 4">
    <name type="scientific">Vanrija pseudolonga</name>
    <dbReference type="NCBI Taxonomy" id="143232"/>
    <lineage>
        <taxon>Eukaryota</taxon>
        <taxon>Fungi</taxon>
        <taxon>Dikarya</taxon>
        <taxon>Basidiomycota</taxon>
        <taxon>Agaricomycotina</taxon>
        <taxon>Tremellomycetes</taxon>
        <taxon>Trichosporonales</taxon>
        <taxon>Trichosporonaceae</taxon>
        <taxon>Vanrija</taxon>
    </lineage>
</organism>
<reference evidence="3" key="1">
    <citation type="submission" date="2023-10" db="EMBL/GenBank/DDBJ databases">
        <authorList>
            <person name="Noh H."/>
        </authorList>
    </citation>
    <scope>NUCLEOTIDE SEQUENCE</scope>
    <source>
        <strain evidence="3">DUCC4014</strain>
    </source>
</reference>
<dbReference type="InterPro" id="IPR001251">
    <property type="entry name" value="CRAL-TRIO_dom"/>
</dbReference>
<dbReference type="EMBL" id="CP086719">
    <property type="protein sequence ID" value="WOO85236.1"/>
    <property type="molecule type" value="Genomic_DNA"/>
</dbReference>
<sequence length="349" mass="39319">MPFPPTLLDVPVREATPGPDLDDKHRAQLDEIKRQFNAEGYTLPTAEGAGDAVPLSEREMMFLVSEWFVRRSSPAPHTPLTNPTATKTGVHATIERLERCIVWRRSINIEDIDAMAAQCEDESRWGKNIVQGFTPTGHPIMYFFPSRNQLPVEKRRAVNAVFLVERAMDLMTDGVTSVYVAFNFGGKRQGPPASVSMAHKTLHIMSEYYPETLGLAILQDMPWVVRAFVNLMWPFVDHHTKSKIKFASGKQTFQEAGIGEDILLTECGGKMALKYDHDMYWPTLIQRCKECREEHLQRWRALGPAQVGREEREFKIAPASPTVSLTAPLTPTTKETVANGVDVRTQDVI</sequence>
<accession>A0AAF0YIG8</accession>
<dbReference type="AlphaFoldDB" id="A0AAF0YIG8"/>